<dbReference type="InterPro" id="IPR007867">
    <property type="entry name" value="GMC_OxRtase_C"/>
</dbReference>
<protein>
    <submittedName>
        <fullName evidence="5">GMC oxidoreductase</fullName>
    </submittedName>
</protein>
<feature type="binding site" evidence="2">
    <location>
        <position position="295"/>
    </location>
    <ligand>
        <name>FAD</name>
        <dbReference type="ChEBI" id="CHEBI:57692"/>
    </ligand>
</feature>
<dbReference type="PROSITE" id="PS00624">
    <property type="entry name" value="GMC_OXRED_2"/>
    <property type="match status" value="1"/>
</dbReference>
<dbReference type="InterPro" id="IPR012132">
    <property type="entry name" value="GMC_OxRdtase"/>
</dbReference>
<dbReference type="Gene3D" id="3.30.560.10">
    <property type="entry name" value="Glucose Oxidase, domain 3"/>
    <property type="match status" value="1"/>
</dbReference>
<feature type="domain" description="Glucose-methanol-choline oxidoreductase N-terminal" evidence="4">
    <location>
        <begin position="335"/>
        <end position="349"/>
    </location>
</feature>
<dbReference type="PIRSF" id="PIRSF000137">
    <property type="entry name" value="Alcohol_oxidase"/>
    <property type="match status" value="1"/>
</dbReference>
<dbReference type="GO" id="GO:0050660">
    <property type="term" value="F:flavin adenine dinucleotide binding"/>
    <property type="evidence" value="ECO:0007669"/>
    <property type="project" value="InterPro"/>
</dbReference>
<keyword evidence="2" id="KW-0285">Flavoprotein</keyword>
<dbReference type="SUPFAM" id="SSF54373">
    <property type="entry name" value="FAD-linked reductases, C-terminal domain"/>
    <property type="match status" value="1"/>
</dbReference>
<dbReference type="EMBL" id="JFFI01002607">
    <property type="protein sequence ID" value="KXH28641.1"/>
    <property type="molecule type" value="Genomic_DNA"/>
</dbReference>
<dbReference type="GO" id="GO:0016614">
    <property type="term" value="F:oxidoreductase activity, acting on CH-OH group of donors"/>
    <property type="evidence" value="ECO:0007669"/>
    <property type="project" value="InterPro"/>
</dbReference>
<dbReference type="Pfam" id="PF05199">
    <property type="entry name" value="GMC_oxred_C"/>
    <property type="match status" value="1"/>
</dbReference>
<evidence type="ECO:0000259" key="4">
    <source>
        <dbReference type="PROSITE" id="PS00624"/>
    </source>
</evidence>
<gene>
    <name evidence="5" type="ORF">CSAL01_02469</name>
</gene>
<dbReference type="AlphaFoldDB" id="A0A135RYA0"/>
<name>A0A135RYA0_9PEZI</name>
<dbReference type="Proteomes" id="UP000070121">
    <property type="component" value="Unassembled WGS sequence"/>
</dbReference>
<dbReference type="Gene3D" id="3.50.50.60">
    <property type="entry name" value="FAD/NAD(P)-binding domain"/>
    <property type="match status" value="1"/>
</dbReference>
<proteinExistence type="inferred from homology"/>
<evidence type="ECO:0000256" key="1">
    <source>
        <dbReference type="ARBA" id="ARBA00010790"/>
    </source>
</evidence>
<dbReference type="InterPro" id="IPR000172">
    <property type="entry name" value="GMC_OxRdtase_N"/>
</dbReference>
<keyword evidence="6" id="KW-1185">Reference proteome</keyword>
<feature type="region of interest" description="Disordered" evidence="3">
    <location>
        <begin position="1"/>
        <end position="31"/>
    </location>
</feature>
<keyword evidence="2" id="KW-0274">FAD</keyword>
<dbReference type="OrthoDB" id="269227at2759"/>
<comment type="similarity">
    <text evidence="1">Belongs to the GMC oxidoreductase family.</text>
</comment>
<sequence>MSAIADRRMLMNKHPGIGHEAKTRSRGSWDKKSELMTFSPTSFQEHSQQSQKNAMSSSQDLDSPFDYIVVGGGTAGLVVASRLSENASTRVLVVEAGADKSADPLVLTPGLVAGVYGKDEYDWNFTSVPQPGLNNRRINQARGKMLGGSSALNFMLMLYPSRGVLDAWGALGNAGWSFDELTPYFRKFGTDHPPPQSAKNIVGLEYHDENLSGKGPIQVSFGEGYSPMNAAWMSTFDRLGLGVTGDPRSGKAYGAFQNPCSIDPENKTRSFAASAYYTQEVAARPNLVVLTETQVKKIIFDTTHGGVTATGVRIVSKNGEERTIEAKVEVVLAAGTLQTPQLLELSGIGGSNLLESHGIPVVFDNPNVGENLQDHPIVCQSFEVNDGVPSADVLRDGNILNAVVGQYMATREGPLGQSTISAAYSPLADNTGLLPEDAKKALLATHENHTSSPAGKLVRSLIETSDEPSSEYLLFPSQITINDHPASMAEYILPSRPENYITVMTVLNHPFSRGTVHITSPDYKVLPRWDPKYNSNPLDLELLARNVQFVERIVGTEPFSSLLKPGGKRLPELKGNDLETAKDIVRQRQISVFHVSGSCAMMPREDGGVVDDRLRVYGAKNLRIVDASVFPIEPLGNIQSTVYAVAERAADIIKEDRMA</sequence>
<dbReference type="SUPFAM" id="SSF51905">
    <property type="entry name" value="FAD/NAD(P)-binding domain"/>
    <property type="match status" value="1"/>
</dbReference>
<dbReference type="STRING" id="1209931.A0A135RYA0"/>
<accession>A0A135RYA0</accession>
<evidence type="ECO:0000313" key="6">
    <source>
        <dbReference type="Proteomes" id="UP000070121"/>
    </source>
</evidence>
<evidence type="ECO:0000256" key="3">
    <source>
        <dbReference type="SAM" id="MobiDB-lite"/>
    </source>
</evidence>
<reference evidence="5 6" key="1">
    <citation type="submission" date="2014-02" db="EMBL/GenBank/DDBJ databases">
        <title>The genome sequence of Colletotrichum salicis CBS 607.94.</title>
        <authorList>
            <person name="Baroncelli R."/>
            <person name="Thon M.R."/>
        </authorList>
    </citation>
    <scope>NUCLEOTIDE SEQUENCE [LARGE SCALE GENOMIC DNA]</scope>
    <source>
        <strain evidence="5 6">CBS 607.94</strain>
    </source>
</reference>
<organism evidence="5 6">
    <name type="scientific">Colletotrichum salicis</name>
    <dbReference type="NCBI Taxonomy" id="1209931"/>
    <lineage>
        <taxon>Eukaryota</taxon>
        <taxon>Fungi</taxon>
        <taxon>Dikarya</taxon>
        <taxon>Ascomycota</taxon>
        <taxon>Pezizomycotina</taxon>
        <taxon>Sordariomycetes</taxon>
        <taxon>Hypocreomycetidae</taxon>
        <taxon>Glomerellales</taxon>
        <taxon>Glomerellaceae</taxon>
        <taxon>Colletotrichum</taxon>
        <taxon>Colletotrichum acutatum species complex</taxon>
    </lineage>
</organism>
<dbReference type="PANTHER" id="PTHR11552:SF210">
    <property type="entry name" value="GLUCOSE-METHANOL-CHOLINE OXIDOREDUCTASE N-TERMINAL DOMAIN-CONTAINING PROTEIN-RELATED"/>
    <property type="match status" value="1"/>
</dbReference>
<comment type="caution">
    <text evidence="5">The sequence shown here is derived from an EMBL/GenBank/DDBJ whole genome shotgun (WGS) entry which is preliminary data.</text>
</comment>
<dbReference type="Pfam" id="PF00732">
    <property type="entry name" value="GMC_oxred_N"/>
    <property type="match status" value="1"/>
</dbReference>
<evidence type="ECO:0000313" key="5">
    <source>
        <dbReference type="EMBL" id="KXH28641.1"/>
    </source>
</evidence>
<comment type="cofactor">
    <cofactor evidence="2">
        <name>FAD</name>
        <dbReference type="ChEBI" id="CHEBI:57692"/>
    </cofactor>
</comment>
<dbReference type="InterPro" id="IPR036188">
    <property type="entry name" value="FAD/NAD-bd_sf"/>
</dbReference>
<evidence type="ECO:0000256" key="2">
    <source>
        <dbReference type="PIRSR" id="PIRSR000137-2"/>
    </source>
</evidence>
<feature type="compositionally biased region" description="Basic and acidic residues" evidence="3">
    <location>
        <begin position="17"/>
        <end position="31"/>
    </location>
</feature>
<dbReference type="PANTHER" id="PTHR11552">
    <property type="entry name" value="GLUCOSE-METHANOL-CHOLINE GMC OXIDOREDUCTASE"/>
    <property type="match status" value="1"/>
</dbReference>